<dbReference type="OrthoDB" id="4868355at2759"/>
<evidence type="ECO:0000256" key="2">
    <source>
        <dbReference type="SAM" id="SignalP"/>
    </source>
</evidence>
<reference evidence="3 4" key="1">
    <citation type="journal article" date="2016" name="Genome Biol. Evol.">
        <title>Divergent and convergent evolution of fungal pathogenicity.</title>
        <authorList>
            <person name="Shang Y."/>
            <person name="Xiao G."/>
            <person name="Zheng P."/>
            <person name="Cen K."/>
            <person name="Zhan S."/>
            <person name="Wang C."/>
        </authorList>
    </citation>
    <scope>NUCLEOTIDE SEQUENCE [LARGE SCALE GENOMIC DNA]</scope>
    <source>
        <strain evidence="3 4">ARSEF 2679</strain>
    </source>
</reference>
<feature type="compositionally biased region" description="Basic and acidic residues" evidence="1">
    <location>
        <begin position="120"/>
        <end position="162"/>
    </location>
</feature>
<evidence type="ECO:0000256" key="1">
    <source>
        <dbReference type="SAM" id="MobiDB-lite"/>
    </source>
</evidence>
<feature type="chain" id="PRO_5007835951" evidence="2">
    <location>
        <begin position="18"/>
        <end position="193"/>
    </location>
</feature>
<dbReference type="GeneID" id="30025028"/>
<accession>A0A162I836</accession>
<comment type="caution">
    <text evidence="3">The sequence shown here is derived from an EMBL/GenBank/DDBJ whole genome shotgun (WGS) entry which is preliminary data.</text>
</comment>
<organism evidence="3 4">
    <name type="scientific">Cordyceps fumosorosea (strain ARSEF 2679)</name>
    <name type="common">Isaria fumosorosea</name>
    <dbReference type="NCBI Taxonomy" id="1081104"/>
    <lineage>
        <taxon>Eukaryota</taxon>
        <taxon>Fungi</taxon>
        <taxon>Dikarya</taxon>
        <taxon>Ascomycota</taxon>
        <taxon>Pezizomycotina</taxon>
        <taxon>Sordariomycetes</taxon>
        <taxon>Hypocreomycetidae</taxon>
        <taxon>Hypocreales</taxon>
        <taxon>Cordycipitaceae</taxon>
        <taxon>Cordyceps</taxon>
    </lineage>
</organism>
<dbReference type="Proteomes" id="UP000076744">
    <property type="component" value="Unassembled WGS sequence"/>
</dbReference>
<dbReference type="EMBL" id="AZHB01000034">
    <property type="protein sequence ID" value="OAA53575.1"/>
    <property type="molecule type" value="Genomic_DNA"/>
</dbReference>
<feature type="compositionally biased region" description="Low complexity" evidence="1">
    <location>
        <begin position="164"/>
        <end position="180"/>
    </location>
</feature>
<keyword evidence="2" id="KW-0732">Signal</keyword>
<dbReference type="AlphaFoldDB" id="A0A162I836"/>
<evidence type="ECO:0000313" key="4">
    <source>
        <dbReference type="Proteomes" id="UP000076744"/>
    </source>
</evidence>
<protein>
    <submittedName>
        <fullName evidence="3">Uncharacterized protein</fullName>
    </submittedName>
</protein>
<feature type="compositionally biased region" description="Polar residues" evidence="1">
    <location>
        <begin position="181"/>
        <end position="193"/>
    </location>
</feature>
<feature type="signal peptide" evidence="2">
    <location>
        <begin position="1"/>
        <end position="17"/>
    </location>
</feature>
<feature type="region of interest" description="Disordered" evidence="1">
    <location>
        <begin position="116"/>
        <end position="193"/>
    </location>
</feature>
<keyword evidence="4" id="KW-1185">Reference proteome</keyword>
<dbReference type="RefSeq" id="XP_018700526.1">
    <property type="nucleotide sequence ID" value="XM_018852339.1"/>
</dbReference>
<name>A0A162I836_CORFA</name>
<gene>
    <name evidence="3" type="ORF">ISF_08736</name>
</gene>
<proteinExistence type="predicted"/>
<sequence length="193" mass="21142">MVRIHTLVLSLTLSALGATTQNDRRGVDVLARARIPSQGSAVMGLHTRKDEKPSSAAIKKLEEDRRVISPELDQAWEKMKTAIQAAEDAISDQHKEAEKRAMKELEAAFLASDNSIPQEIKQKQDDAVREFEATRDGLPEETKSKLEENRLALEEARERESASESDATSQSDSEPDSTSSVALGSTPSVTPES</sequence>
<evidence type="ECO:0000313" key="3">
    <source>
        <dbReference type="EMBL" id="OAA53575.1"/>
    </source>
</evidence>